<evidence type="ECO:0000256" key="6">
    <source>
        <dbReference type="ARBA" id="ARBA00022605"/>
    </source>
</evidence>
<evidence type="ECO:0000256" key="4">
    <source>
        <dbReference type="ARBA" id="ARBA00013213"/>
    </source>
</evidence>
<sequence length="427" mass="47396">MSTKNLHIGIFGLGTVGTGVVELLMKKKDVPGNHRFILEKVVVKNPNKKREIDVPPSFLSLNPDDILNNPAIDTVIEVIGGIHPAKEFVIQALEKGKNVITANKALLASYGSEIFNKAAENRCYLGVRASNIAAYRIIESLTTSPSKIEKLIGIFNGTCNYILTEMEKKGESFSVILKRAQEMGYAEADPINDINGYDTAHKLIVLLGISLGYFPPIKSVYTEGINNITLQDVLFARELGYRIKLVAIAKREEEVLEARVHPVLIPKEKWLARLEGIENGVEVRDEIGLEIGMQAPGAGKYPTATAIMEDLICISRGRGLFFPPRKSSITLKPIEKIETKYYLKFHAVDKAGVLAKIASILGDYNISIESVIQKGKGDKRKENEMVPVIMLTHRSREDNIQKALKKINDLPEVEKNPLLIRVEEGIF</sequence>
<dbReference type="AlphaFoldDB" id="A0A662DIV9"/>
<dbReference type="GO" id="GO:0050661">
    <property type="term" value="F:NADP binding"/>
    <property type="evidence" value="ECO:0007669"/>
    <property type="project" value="InterPro"/>
</dbReference>
<evidence type="ECO:0000256" key="10">
    <source>
        <dbReference type="ARBA" id="ARBA00023167"/>
    </source>
</evidence>
<evidence type="ECO:0000256" key="7">
    <source>
        <dbReference type="ARBA" id="ARBA00022697"/>
    </source>
</evidence>
<keyword evidence="7 13" id="KW-0791">Threonine biosynthesis</keyword>
<dbReference type="GO" id="GO:0004412">
    <property type="term" value="F:homoserine dehydrogenase activity"/>
    <property type="evidence" value="ECO:0007669"/>
    <property type="project" value="UniProtKB-EC"/>
</dbReference>
<dbReference type="SUPFAM" id="SSF51735">
    <property type="entry name" value="NAD(P)-binding Rossmann-fold domains"/>
    <property type="match status" value="1"/>
</dbReference>
<dbReference type="Gene3D" id="3.30.70.260">
    <property type="match status" value="1"/>
</dbReference>
<feature type="binding site" evidence="12">
    <location>
        <position position="187"/>
    </location>
    <ligand>
        <name>L-homoserine</name>
        <dbReference type="ChEBI" id="CHEBI:57476"/>
    </ligand>
</feature>
<dbReference type="InterPro" id="IPR002912">
    <property type="entry name" value="ACT_dom"/>
</dbReference>
<dbReference type="FunFam" id="3.30.70.260:FF:000030">
    <property type="entry name" value="Homoserine dehydrogenase"/>
    <property type="match status" value="1"/>
</dbReference>
<dbReference type="PIRSF" id="PIRSF000098">
    <property type="entry name" value="Homoser_dehydrog"/>
    <property type="match status" value="1"/>
</dbReference>
<dbReference type="InterPro" id="IPR016204">
    <property type="entry name" value="HDH"/>
</dbReference>
<dbReference type="SUPFAM" id="SSF55347">
    <property type="entry name" value="Glyceraldehyde-3-phosphate dehydrogenase-like, C-terminal domain"/>
    <property type="match status" value="1"/>
</dbReference>
<evidence type="ECO:0000256" key="11">
    <source>
        <dbReference type="PIRSR" id="PIRSR000098-1"/>
    </source>
</evidence>
<dbReference type="Gene3D" id="3.40.50.720">
    <property type="entry name" value="NAD(P)-binding Rossmann-like Domain"/>
    <property type="match status" value="1"/>
</dbReference>
<dbReference type="EMBL" id="QMQB01000047">
    <property type="protein sequence ID" value="RLE14233.1"/>
    <property type="molecule type" value="Genomic_DNA"/>
</dbReference>
<dbReference type="PROSITE" id="PS51671">
    <property type="entry name" value="ACT"/>
    <property type="match status" value="1"/>
</dbReference>
<dbReference type="PANTHER" id="PTHR43331">
    <property type="entry name" value="HOMOSERINE DEHYDROGENASE"/>
    <property type="match status" value="1"/>
</dbReference>
<dbReference type="NCBIfam" id="NF004976">
    <property type="entry name" value="PRK06349.1"/>
    <property type="match status" value="1"/>
</dbReference>
<evidence type="ECO:0000256" key="2">
    <source>
        <dbReference type="ARBA" id="ARBA00005062"/>
    </source>
</evidence>
<dbReference type="UniPathway" id="UPA00050">
    <property type="reaction ID" value="UER00063"/>
</dbReference>
<evidence type="ECO:0000256" key="12">
    <source>
        <dbReference type="PIRSR" id="PIRSR000098-2"/>
    </source>
</evidence>
<name>A0A662DIV9_UNCAE</name>
<dbReference type="GO" id="GO:0009086">
    <property type="term" value="P:methionine biosynthetic process"/>
    <property type="evidence" value="ECO:0007669"/>
    <property type="project" value="UniProtKB-KW"/>
</dbReference>
<dbReference type="GO" id="GO:0009088">
    <property type="term" value="P:threonine biosynthetic process"/>
    <property type="evidence" value="ECO:0007669"/>
    <property type="project" value="UniProtKB-UniPathway"/>
</dbReference>
<dbReference type="FunFam" id="3.30.360.10:FF:000005">
    <property type="entry name" value="Homoserine dehydrogenase"/>
    <property type="match status" value="1"/>
</dbReference>
<comment type="similarity">
    <text evidence="3 14">Belongs to the homoserine dehydrogenase family.</text>
</comment>
<keyword evidence="6 13" id="KW-0028">Amino-acid biosynthesis</keyword>
<dbReference type="Pfam" id="PF01842">
    <property type="entry name" value="ACT"/>
    <property type="match status" value="1"/>
</dbReference>
<comment type="pathway">
    <text evidence="2 13">Amino-acid biosynthesis; L-methionine biosynthesis via de novo pathway; L-homoserine from L-aspartate: step 3/3.</text>
</comment>
<comment type="caution">
    <text evidence="16">The sequence shown here is derived from an EMBL/GenBank/DDBJ whole genome shotgun (WGS) entry which is preliminary data.</text>
</comment>
<dbReference type="UniPathway" id="UPA00051">
    <property type="reaction ID" value="UER00465"/>
</dbReference>
<evidence type="ECO:0000256" key="5">
    <source>
        <dbReference type="ARBA" id="ARBA00013376"/>
    </source>
</evidence>
<protein>
    <recommendedName>
        <fullName evidence="5 13">Homoserine dehydrogenase</fullName>
        <ecNumber evidence="4 13">1.1.1.3</ecNumber>
    </recommendedName>
</protein>
<keyword evidence="9 13" id="KW-0560">Oxidoreductase</keyword>
<dbReference type="InterPro" id="IPR005106">
    <property type="entry name" value="Asp/hSer_DH_NAD-bd"/>
</dbReference>
<dbReference type="Gene3D" id="3.30.360.10">
    <property type="entry name" value="Dihydrodipicolinate Reductase, domain 2"/>
    <property type="match status" value="1"/>
</dbReference>
<dbReference type="PANTHER" id="PTHR43331:SF1">
    <property type="entry name" value="HOMOSERINE DEHYDROGENASE"/>
    <property type="match status" value="1"/>
</dbReference>
<evidence type="ECO:0000313" key="17">
    <source>
        <dbReference type="Proteomes" id="UP000267654"/>
    </source>
</evidence>
<evidence type="ECO:0000256" key="13">
    <source>
        <dbReference type="RuleBase" id="RU000579"/>
    </source>
</evidence>
<dbReference type="InterPro" id="IPR019811">
    <property type="entry name" value="HDH_CS"/>
</dbReference>
<evidence type="ECO:0000256" key="9">
    <source>
        <dbReference type="ARBA" id="ARBA00023002"/>
    </source>
</evidence>
<gene>
    <name evidence="16" type="ORF">DRI96_01740</name>
</gene>
<dbReference type="InterPro" id="IPR036291">
    <property type="entry name" value="NAD(P)-bd_dom_sf"/>
</dbReference>
<comment type="pathway">
    <text evidence="1 13">Amino-acid biosynthesis; L-threonine biosynthesis; L-threonine from L-aspartate: step 3/5.</text>
</comment>
<proteinExistence type="inferred from homology"/>
<evidence type="ECO:0000259" key="15">
    <source>
        <dbReference type="PROSITE" id="PS51671"/>
    </source>
</evidence>
<keyword evidence="10 13" id="KW-0486">Methionine biosynthesis</keyword>
<accession>A0A662DIV9</accession>
<dbReference type="EC" id="1.1.1.3" evidence="4 13"/>
<dbReference type="SUPFAM" id="SSF55021">
    <property type="entry name" value="ACT-like"/>
    <property type="match status" value="1"/>
</dbReference>
<organism evidence="16 17">
    <name type="scientific">Aerophobetes bacterium</name>
    <dbReference type="NCBI Taxonomy" id="2030807"/>
    <lineage>
        <taxon>Bacteria</taxon>
        <taxon>Candidatus Aerophobota</taxon>
    </lineage>
</organism>
<keyword evidence="8 12" id="KW-0521">NADP</keyword>
<dbReference type="Pfam" id="PF00742">
    <property type="entry name" value="Homoserine_dh"/>
    <property type="match status" value="1"/>
</dbReference>
<feature type="domain" description="ACT" evidence="15">
    <location>
        <begin position="342"/>
        <end position="421"/>
    </location>
</feature>
<feature type="active site" description="Proton donor" evidence="11">
    <location>
        <position position="202"/>
    </location>
</feature>
<evidence type="ECO:0000256" key="14">
    <source>
        <dbReference type="RuleBase" id="RU004171"/>
    </source>
</evidence>
<evidence type="ECO:0000313" key="16">
    <source>
        <dbReference type="EMBL" id="RLE14233.1"/>
    </source>
</evidence>
<dbReference type="InterPro" id="IPR001342">
    <property type="entry name" value="HDH_cat"/>
</dbReference>
<reference evidence="16 17" key="1">
    <citation type="submission" date="2018-06" db="EMBL/GenBank/DDBJ databases">
        <title>Extensive metabolic versatility and redundancy in microbially diverse, dynamic hydrothermal sediments.</title>
        <authorList>
            <person name="Dombrowski N."/>
            <person name="Teske A."/>
            <person name="Baker B.J."/>
        </authorList>
    </citation>
    <scope>NUCLEOTIDE SEQUENCE [LARGE SCALE GENOMIC DNA]</scope>
    <source>
        <strain evidence="16">B19_G9</strain>
    </source>
</reference>
<dbReference type="CDD" id="cd04881">
    <property type="entry name" value="ACT_HSDH-Hom"/>
    <property type="match status" value="1"/>
</dbReference>
<evidence type="ECO:0000256" key="8">
    <source>
        <dbReference type="ARBA" id="ARBA00022857"/>
    </source>
</evidence>
<feature type="binding site" evidence="12">
    <location>
        <position position="104"/>
    </location>
    <ligand>
        <name>NADPH</name>
        <dbReference type="ChEBI" id="CHEBI:57783"/>
    </ligand>
</feature>
<dbReference type="Proteomes" id="UP000267654">
    <property type="component" value="Unassembled WGS sequence"/>
</dbReference>
<evidence type="ECO:0000256" key="3">
    <source>
        <dbReference type="ARBA" id="ARBA00006753"/>
    </source>
</evidence>
<dbReference type="Pfam" id="PF03447">
    <property type="entry name" value="NAD_binding_3"/>
    <property type="match status" value="1"/>
</dbReference>
<dbReference type="InterPro" id="IPR045865">
    <property type="entry name" value="ACT-like_dom_sf"/>
</dbReference>
<dbReference type="PROSITE" id="PS01042">
    <property type="entry name" value="HOMOSER_DHGENASE"/>
    <property type="match status" value="1"/>
</dbReference>
<evidence type="ECO:0000256" key="1">
    <source>
        <dbReference type="ARBA" id="ARBA00005056"/>
    </source>
</evidence>
<comment type="catalytic activity">
    <reaction evidence="13">
        <text>L-homoserine + NADP(+) = L-aspartate 4-semialdehyde + NADPH + H(+)</text>
        <dbReference type="Rhea" id="RHEA:15761"/>
        <dbReference type="ChEBI" id="CHEBI:15378"/>
        <dbReference type="ChEBI" id="CHEBI:57476"/>
        <dbReference type="ChEBI" id="CHEBI:57783"/>
        <dbReference type="ChEBI" id="CHEBI:58349"/>
        <dbReference type="ChEBI" id="CHEBI:537519"/>
        <dbReference type="EC" id="1.1.1.3"/>
    </reaction>
</comment>